<reference evidence="1" key="1">
    <citation type="journal article" date="2019" name="bioRxiv">
        <title>The Genome of the Zebra Mussel, Dreissena polymorpha: A Resource for Invasive Species Research.</title>
        <authorList>
            <person name="McCartney M.A."/>
            <person name="Auch B."/>
            <person name="Kono T."/>
            <person name="Mallez S."/>
            <person name="Zhang Y."/>
            <person name="Obille A."/>
            <person name="Becker A."/>
            <person name="Abrahante J.E."/>
            <person name="Garbe J."/>
            <person name="Badalamenti J.P."/>
            <person name="Herman A."/>
            <person name="Mangelson H."/>
            <person name="Liachko I."/>
            <person name="Sullivan S."/>
            <person name="Sone E.D."/>
            <person name="Koren S."/>
            <person name="Silverstein K.A.T."/>
            <person name="Beckman K.B."/>
            <person name="Gohl D.M."/>
        </authorList>
    </citation>
    <scope>NUCLEOTIDE SEQUENCE</scope>
    <source>
        <strain evidence="1">Duluth1</strain>
        <tissue evidence="1">Whole animal</tissue>
    </source>
</reference>
<name>A0A9D4H1H9_DREPO</name>
<accession>A0A9D4H1H9</accession>
<proteinExistence type="predicted"/>
<reference evidence="1" key="2">
    <citation type="submission" date="2020-11" db="EMBL/GenBank/DDBJ databases">
        <authorList>
            <person name="McCartney M.A."/>
            <person name="Auch B."/>
            <person name="Kono T."/>
            <person name="Mallez S."/>
            <person name="Becker A."/>
            <person name="Gohl D.M."/>
            <person name="Silverstein K.A.T."/>
            <person name="Koren S."/>
            <person name="Bechman K.B."/>
            <person name="Herman A."/>
            <person name="Abrahante J.E."/>
            <person name="Garbe J."/>
        </authorList>
    </citation>
    <scope>NUCLEOTIDE SEQUENCE</scope>
    <source>
        <strain evidence="1">Duluth1</strain>
        <tissue evidence="1">Whole animal</tissue>
    </source>
</reference>
<dbReference type="EMBL" id="JAIWYP010000005">
    <property type="protein sequence ID" value="KAH3827679.1"/>
    <property type="molecule type" value="Genomic_DNA"/>
</dbReference>
<gene>
    <name evidence="1" type="ORF">DPMN_129619</name>
</gene>
<organism evidence="1 2">
    <name type="scientific">Dreissena polymorpha</name>
    <name type="common">Zebra mussel</name>
    <name type="synonym">Mytilus polymorpha</name>
    <dbReference type="NCBI Taxonomy" id="45954"/>
    <lineage>
        <taxon>Eukaryota</taxon>
        <taxon>Metazoa</taxon>
        <taxon>Spiralia</taxon>
        <taxon>Lophotrochozoa</taxon>
        <taxon>Mollusca</taxon>
        <taxon>Bivalvia</taxon>
        <taxon>Autobranchia</taxon>
        <taxon>Heteroconchia</taxon>
        <taxon>Euheterodonta</taxon>
        <taxon>Imparidentia</taxon>
        <taxon>Neoheterodontei</taxon>
        <taxon>Myida</taxon>
        <taxon>Dreissenoidea</taxon>
        <taxon>Dreissenidae</taxon>
        <taxon>Dreissena</taxon>
    </lineage>
</organism>
<comment type="caution">
    <text evidence="1">The sequence shown here is derived from an EMBL/GenBank/DDBJ whole genome shotgun (WGS) entry which is preliminary data.</text>
</comment>
<evidence type="ECO:0000313" key="2">
    <source>
        <dbReference type="Proteomes" id="UP000828390"/>
    </source>
</evidence>
<sequence>MTCIADKFRKKFRHQIQNLFSLLNAGSPEQIDVQQWLQRDIYWGQSRELQYDTLHSSRGTRRTGEN</sequence>
<keyword evidence="2" id="KW-1185">Reference proteome</keyword>
<dbReference type="AlphaFoldDB" id="A0A9D4H1H9"/>
<protein>
    <submittedName>
        <fullName evidence="1">Uncharacterized protein</fullName>
    </submittedName>
</protein>
<evidence type="ECO:0000313" key="1">
    <source>
        <dbReference type="EMBL" id="KAH3827679.1"/>
    </source>
</evidence>
<dbReference type="Proteomes" id="UP000828390">
    <property type="component" value="Unassembled WGS sequence"/>
</dbReference>